<dbReference type="PANTHER" id="PTHR15215:SF2">
    <property type="entry name" value="PROTEIN THEMIS2"/>
    <property type="match status" value="1"/>
</dbReference>
<accession>A0A8C9VPM1</accession>
<comment type="similarity">
    <text evidence="1">Belongs to the themis family.</text>
</comment>
<keyword evidence="4" id="KW-1185">Reference proteome</keyword>
<dbReference type="OrthoDB" id="9030353at2759"/>
<dbReference type="InterPro" id="IPR039671">
    <property type="entry name" value="THEMIS"/>
</dbReference>
<proteinExistence type="inferred from homology"/>
<feature type="domain" description="CABIT" evidence="2">
    <location>
        <begin position="10"/>
        <end position="58"/>
    </location>
</feature>
<evidence type="ECO:0000313" key="3">
    <source>
        <dbReference type="Ensembl" id="ENSSFOP00015062990.1"/>
    </source>
</evidence>
<dbReference type="GO" id="GO:0005634">
    <property type="term" value="C:nucleus"/>
    <property type="evidence" value="ECO:0007669"/>
    <property type="project" value="TreeGrafter"/>
</dbReference>
<evidence type="ECO:0000259" key="2">
    <source>
        <dbReference type="Pfam" id="PF12736"/>
    </source>
</evidence>
<dbReference type="GO" id="GO:0005737">
    <property type="term" value="C:cytoplasm"/>
    <property type="evidence" value="ECO:0007669"/>
    <property type="project" value="TreeGrafter"/>
</dbReference>
<dbReference type="Ensembl" id="ENSSFOT00015044347.1">
    <property type="protein sequence ID" value="ENSSFOP00015062990.1"/>
    <property type="gene ID" value="ENSSFOG00015028140.1"/>
</dbReference>
<dbReference type="GO" id="GO:0050852">
    <property type="term" value="P:T cell receptor signaling pathway"/>
    <property type="evidence" value="ECO:0007669"/>
    <property type="project" value="TreeGrafter"/>
</dbReference>
<dbReference type="GeneTree" id="ENSGT00530000063770"/>
<organism evidence="3 4">
    <name type="scientific">Scleropages formosus</name>
    <name type="common">Asian bonytongue</name>
    <name type="synonym">Osteoglossum formosum</name>
    <dbReference type="NCBI Taxonomy" id="113540"/>
    <lineage>
        <taxon>Eukaryota</taxon>
        <taxon>Metazoa</taxon>
        <taxon>Chordata</taxon>
        <taxon>Craniata</taxon>
        <taxon>Vertebrata</taxon>
        <taxon>Euteleostomi</taxon>
        <taxon>Actinopterygii</taxon>
        <taxon>Neopterygii</taxon>
        <taxon>Teleostei</taxon>
        <taxon>Osteoglossocephala</taxon>
        <taxon>Osteoglossomorpha</taxon>
        <taxon>Osteoglossiformes</taxon>
        <taxon>Osteoglossidae</taxon>
        <taxon>Scleropages</taxon>
    </lineage>
</organism>
<reference evidence="3" key="2">
    <citation type="submission" date="2025-08" db="UniProtKB">
        <authorList>
            <consortium name="Ensembl"/>
        </authorList>
    </citation>
    <scope>IDENTIFICATION</scope>
</reference>
<dbReference type="PANTHER" id="PTHR15215">
    <property type="entry name" value="CABIT DOMAIN-CONTAINING PROTEIN"/>
    <property type="match status" value="1"/>
</dbReference>
<dbReference type="AlphaFoldDB" id="A0A8C9VPM1"/>
<sequence>MQPNRHRDSLPRVLQVCSGVYFQGSIYEVSGSEVCLSTGDLVKIIGTELLSACCEDIGTKESTLNFDFFSWVIDMRLSRCWAAAATRISQSATRSLYRYPRFCVVFCASVMSPKRPSVSPATGGKKKRRAITLEEKLQIIAQHVC</sequence>
<dbReference type="Proteomes" id="UP000694397">
    <property type="component" value="Chromosome 19"/>
</dbReference>
<dbReference type="Pfam" id="PF12736">
    <property type="entry name" value="CABIT"/>
    <property type="match status" value="1"/>
</dbReference>
<protein>
    <recommendedName>
        <fullName evidence="2">CABIT domain-containing protein</fullName>
    </recommendedName>
</protein>
<dbReference type="InterPro" id="IPR025946">
    <property type="entry name" value="CABIT_dom"/>
</dbReference>
<reference evidence="3" key="3">
    <citation type="submission" date="2025-09" db="UniProtKB">
        <authorList>
            <consortium name="Ensembl"/>
        </authorList>
    </citation>
    <scope>IDENTIFICATION</scope>
</reference>
<reference evidence="3 4" key="1">
    <citation type="submission" date="2019-04" db="EMBL/GenBank/DDBJ databases">
        <authorList>
            <consortium name="Wellcome Sanger Institute Data Sharing"/>
        </authorList>
    </citation>
    <scope>NUCLEOTIDE SEQUENCE [LARGE SCALE GENOMIC DNA]</scope>
</reference>
<name>A0A8C9VPM1_SCLFO</name>
<evidence type="ECO:0000313" key="4">
    <source>
        <dbReference type="Proteomes" id="UP000694397"/>
    </source>
</evidence>
<evidence type="ECO:0000256" key="1">
    <source>
        <dbReference type="ARBA" id="ARBA00006414"/>
    </source>
</evidence>